<feature type="transmembrane region" description="Helical" evidence="8">
    <location>
        <begin position="118"/>
        <end position="138"/>
    </location>
</feature>
<keyword evidence="7 8" id="KW-0472">Membrane</keyword>
<organism evidence="9 10">
    <name type="scientific">Psychrobacillus soli</name>
    <dbReference type="NCBI Taxonomy" id="1543965"/>
    <lineage>
        <taxon>Bacteria</taxon>
        <taxon>Bacillati</taxon>
        <taxon>Bacillota</taxon>
        <taxon>Bacilli</taxon>
        <taxon>Bacillales</taxon>
        <taxon>Bacillaceae</taxon>
        <taxon>Psychrobacillus</taxon>
    </lineage>
</organism>
<evidence type="ECO:0000313" key="10">
    <source>
        <dbReference type="Proteomes" id="UP000318937"/>
    </source>
</evidence>
<evidence type="ECO:0000256" key="6">
    <source>
        <dbReference type="ARBA" id="ARBA00022989"/>
    </source>
</evidence>
<evidence type="ECO:0000256" key="1">
    <source>
        <dbReference type="ARBA" id="ARBA00004141"/>
    </source>
</evidence>
<dbReference type="GO" id="GO:0009847">
    <property type="term" value="P:spore germination"/>
    <property type="evidence" value="ECO:0007669"/>
    <property type="project" value="InterPro"/>
</dbReference>
<evidence type="ECO:0000256" key="5">
    <source>
        <dbReference type="ARBA" id="ARBA00022692"/>
    </source>
</evidence>
<evidence type="ECO:0000256" key="8">
    <source>
        <dbReference type="SAM" id="Phobius"/>
    </source>
</evidence>
<proteinExistence type="inferred from homology"/>
<keyword evidence="6 8" id="KW-1133">Transmembrane helix</keyword>
<feature type="transmembrane region" description="Helical" evidence="8">
    <location>
        <begin position="12"/>
        <end position="34"/>
    </location>
</feature>
<dbReference type="PANTHER" id="PTHR34975:SF2">
    <property type="entry name" value="SPORE GERMINATION PROTEIN A2"/>
    <property type="match status" value="1"/>
</dbReference>
<dbReference type="OrthoDB" id="2078716at2"/>
<name>A0A544TM62_9BACI</name>
<keyword evidence="3" id="KW-0813">Transport</keyword>
<comment type="caution">
    <text evidence="9">The sequence shown here is derived from an EMBL/GenBank/DDBJ whole genome shotgun (WGS) entry which is preliminary data.</text>
</comment>
<feature type="transmembrane region" description="Helical" evidence="8">
    <location>
        <begin position="308"/>
        <end position="327"/>
    </location>
</feature>
<dbReference type="AlphaFoldDB" id="A0A544TM62"/>
<comment type="similarity">
    <text evidence="2">Belongs to the amino acid-polyamine-organocation (APC) superfamily. Spore germination protein (SGP) (TC 2.A.3.9) family.</text>
</comment>
<dbReference type="GO" id="GO:0016020">
    <property type="term" value="C:membrane"/>
    <property type="evidence" value="ECO:0007669"/>
    <property type="project" value="UniProtKB-SubCell"/>
</dbReference>
<feature type="transmembrane region" description="Helical" evidence="8">
    <location>
        <begin position="145"/>
        <end position="164"/>
    </location>
</feature>
<protein>
    <submittedName>
        <fullName evidence="9">Spore gernimation protein</fullName>
    </submittedName>
</protein>
<evidence type="ECO:0000256" key="2">
    <source>
        <dbReference type="ARBA" id="ARBA00007998"/>
    </source>
</evidence>
<dbReference type="PANTHER" id="PTHR34975">
    <property type="entry name" value="SPORE GERMINATION PROTEIN A2"/>
    <property type="match status" value="1"/>
</dbReference>
<evidence type="ECO:0000256" key="4">
    <source>
        <dbReference type="ARBA" id="ARBA00022544"/>
    </source>
</evidence>
<sequence length="371" mass="41741">MLPTVKINSYQFLVLVILFTIGTSILVIPSALAANAKQDAWIAAILGMGIGLLIVWLFTKIGLWFPNLTYIQVNETLFGKWIGNIFSFLFIFMTFLYTAILLYYSGSFLTIHVMPNTPMAATNILLAIILVMAVRLGLETVARSAEIFIVIFFILFFILVVFIAPEVEFKNIQPVLETDINKIFQSSLPLIVLSAMNAISLLMIFPAFINRPRSAKKYFLIGNIIGGLIITIITTLCILVLGSDMTAFQKFPGYELAKKINIGNFVTRIEAMMAALWIICLYFKMVIYFYAAVIGLAQMFQLKDYRPLTYPLGMIVVILSLVIFPNILEQSVYDATIDIYFALTVCLLLPLLMVVVYAIRKKQLKKNSDHA</sequence>
<accession>A0A544TM62</accession>
<feature type="transmembrane region" description="Helical" evidence="8">
    <location>
        <begin position="85"/>
        <end position="106"/>
    </location>
</feature>
<dbReference type="NCBIfam" id="TIGR00912">
    <property type="entry name" value="2A0309"/>
    <property type="match status" value="1"/>
</dbReference>
<evidence type="ECO:0000256" key="3">
    <source>
        <dbReference type="ARBA" id="ARBA00022448"/>
    </source>
</evidence>
<evidence type="ECO:0000313" key="9">
    <source>
        <dbReference type="EMBL" id="TQR18490.1"/>
    </source>
</evidence>
<feature type="transmembrane region" description="Helical" evidence="8">
    <location>
        <begin position="220"/>
        <end position="242"/>
    </location>
</feature>
<dbReference type="InterPro" id="IPR004761">
    <property type="entry name" value="Spore_GerAB"/>
</dbReference>
<feature type="transmembrane region" description="Helical" evidence="8">
    <location>
        <begin position="184"/>
        <end position="208"/>
    </location>
</feature>
<evidence type="ECO:0000256" key="7">
    <source>
        <dbReference type="ARBA" id="ARBA00023136"/>
    </source>
</evidence>
<keyword evidence="4" id="KW-0309">Germination</keyword>
<dbReference type="EMBL" id="VDGG01000002">
    <property type="protein sequence ID" value="TQR18490.1"/>
    <property type="molecule type" value="Genomic_DNA"/>
</dbReference>
<dbReference type="RefSeq" id="WP_142605014.1">
    <property type="nucleotide sequence ID" value="NZ_VDGG01000002.1"/>
</dbReference>
<dbReference type="Pfam" id="PF03845">
    <property type="entry name" value="Spore_permease"/>
    <property type="match status" value="1"/>
</dbReference>
<keyword evidence="5 8" id="KW-0812">Transmembrane</keyword>
<keyword evidence="10" id="KW-1185">Reference proteome</keyword>
<feature type="transmembrane region" description="Helical" evidence="8">
    <location>
        <begin position="339"/>
        <end position="359"/>
    </location>
</feature>
<feature type="transmembrane region" description="Helical" evidence="8">
    <location>
        <begin position="40"/>
        <end position="65"/>
    </location>
</feature>
<dbReference type="Proteomes" id="UP000318937">
    <property type="component" value="Unassembled WGS sequence"/>
</dbReference>
<reference evidence="9 10" key="1">
    <citation type="submission" date="2019-05" db="EMBL/GenBank/DDBJ databases">
        <title>Psychrobacillus vulpis sp. nov., a new species isolated from feces of a red fox that inhabits in The Tablas de Daimiel Natural Park, Albacete, Spain.</title>
        <authorList>
            <person name="Rodriguez M."/>
            <person name="Reina J.C."/>
            <person name="Bejar V."/>
            <person name="Llamas I."/>
        </authorList>
    </citation>
    <scope>NUCLEOTIDE SEQUENCE [LARGE SCALE GENOMIC DNA]</scope>
    <source>
        <strain evidence="9 10">NHI-2</strain>
    </source>
</reference>
<dbReference type="Gene3D" id="1.10.4160.10">
    <property type="entry name" value="Hydantoin permease"/>
    <property type="match status" value="1"/>
</dbReference>
<comment type="subcellular location">
    <subcellularLocation>
        <location evidence="1">Membrane</location>
        <topology evidence="1">Multi-pass membrane protein</topology>
    </subcellularLocation>
</comment>
<gene>
    <name evidence="9" type="ORF">FG383_01155</name>
</gene>
<feature type="transmembrane region" description="Helical" evidence="8">
    <location>
        <begin position="274"/>
        <end position="296"/>
    </location>
</feature>